<dbReference type="InterPro" id="IPR000387">
    <property type="entry name" value="Tyr_Pase_dom"/>
</dbReference>
<accession>A0A7E4VZX7</accession>
<evidence type="ECO:0000259" key="2">
    <source>
        <dbReference type="PROSITE" id="PS50055"/>
    </source>
</evidence>
<dbReference type="InterPro" id="IPR029021">
    <property type="entry name" value="Prot-tyrosine_phosphatase-like"/>
</dbReference>
<dbReference type="InterPro" id="IPR052782">
    <property type="entry name" value="Oocyte-zygote_transition_reg"/>
</dbReference>
<dbReference type="SUPFAM" id="SSF52799">
    <property type="entry name" value="(Phosphotyrosine protein) phosphatases II"/>
    <property type="match status" value="1"/>
</dbReference>
<evidence type="ECO:0000313" key="4">
    <source>
        <dbReference type="Proteomes" id="UP000492821"/>
    </source>
</evidence>
<feature type="compositionally biased region" description="Basic and acidic residues" evidence="1">
    <location>
        <begin position="1"/>
        <end position="10"/>
    </location>
</feature>
<dbReference type="Pfam" id="PF00102">
    <property type="entry name" value="Y_phosphatase"/>
    <property type="match status" value="1"/>
</dbReference>
<dbReference type="InterPro" id="IPR016130">
    <property type="entry name" value="Tyr_Pase_AS"/>
</dbReference>
<dbReference type="PROSITE" id="PS50055">
    <property type="entry name" value="TYR_PHOSPHATASE_PTP"/>
    <property type="match status" value="1"/>
</dbReference>
<dbReference type="SMART" id="SM00404">
    <property type="entry name" value="PTPc_motif"/>
    <property type="match status" value="1"/>
</dbReference>
<evidence type="ECO:0000256" key="1">
    <source>
        <dbReference type="SAM" id="MobiDB-lite"/>
    </source>
</evidence>
<dbReference type="PROSITE" id="PS50056">
    <property type="entry name" value="TYR_PHOSPHATASE_2"/>
    <property type="match status" value="1"/>
</dbReference>
<feature type="domain" description="Tyrosine-protein phosphatase" evidence="2">
    <location>
        <begin position="103"/>
        <end position="351"/>
    </location>
</feature>
<keyword evidence="4" id="KW-1185">Reference proteome</keyword>
<dbReference type="PANTHER" id="PTHR46163">
    <property type="entry name" value="TYROSINE-PROTEIN PHOSPHATASE-RELATED"/>
    <property type="match status" value="1"/>
</dbReference>
<evidence type="ECO:0000313" key="5">
    <source>
        <dbReference type="WBParaSite" id="Pan_g5211.t1"/>
    </source>
</evidence>
<proteinExistence type="predicted"/>
<feature type="region of interest" description="Disordered" evidence="1">
    <location>
        <begin position="1"/>
        <end position="75"/>
    </location>
</feature>
<dbReference type="PROSITE" id="PS00383">
    <property type="entry name" value="TYR_PHOSPHATASE_1"/>
    <property type="match status" value="1"/>
</dbReference>
<dbReference type="PRINTS" id="PR00700">
    <property type="entry name" value="PRTYPHPHTASE"/>
</dbReference>
<organism evidence="4 5">
    <name type="scientific">Panagrellus redivivus</name>
    <name type="common">Microworm</name>
    <dbReference type="NCBI Taxonomy" id="6233"/>
    <lineage>
        <taxon>Eukaryota</taxon>
        <taxon>Metazoa</taxon>
        <taxon>Ecdysozoa</taxon>
        <taxon>Nematoda</taxon>
        <taxon>Chromadorea</taxon>
        <taxon>Rhabditida</taxon>
        <taxon>Tylenchina</taxon>
        <taxon>Panagrolaimomorpha</taxon>
        <taxon>Panagrolaimoidea</taxon>
        <taxon>Panagrolaimidae</taxon>
        <taxon>Panagrellus</taxon>
    </lineage>
</organism>
<reference evidence="4" key="1">
    <citation type="journal article" date="2013" name="Genetics">
        <title>The draft genome and transcriptome of Panagrellus redivivus are shaped by the harsh demands of a free-living lifestyle.</title>
        <authorList>
            <person name="Srinivasan J."/>
            <person name="Dillman A.R."/>
            <person name="Macchietto M.G."/>
            <person name="Heikkinen L."/>
            <person name="Lakso M."/>
            <person name="Fracchia K.M."/>
            <person name="Antoshechkin I."/>
            <person name="Mortazavi A."/>
            <person name="Wong G."/>
            <person name="Sternberg P.W."/>
        </authorList>
    </citation>
    <scope>NUCLEOTIDE SEQUENCE [LARGE SCALE GENOMIC DNA]</scope>
    <source>
        <strain evidence="4">MT8872</strain>
    </source>
</reference>
<evidence type="ECO:0000259" key="3">
    <source>
        <dbReference type="PROSITE" id="PS50056"/>
    </source>
</evidence>
<dbReference type="GO" id="GO:0004725">
    <property type="term" value="F:protein tyrosine phosphatase activity"/>
    <property type="evidence" value="ECO:0007669"/>
    <property type="project" value="InterPro"/>
</dbReference>
<feature type="compositionally biased region" description="Polar residues" evidence="1">
    <location>
        <begin position="25"/>
        <end position="39"/>
    </location>
</feature>
<dbReference type="Gene3D" id="3.90.190.10">
    <property type="entry name" value="Protein tyrosine phosphatase superfamily"/>
    <property type="match status" value="1"/>
</dbReference>
<dbReference type="WBParaSite" id="Pan_g5211.t1">
    <property type="protein sequence ID" value="Pan_g5211.t1"/>
    <property type="gene ID" value="Pan_g5211"/>
</dbReference>
<feature type="domain" description="Tyrosine specific protein phosphatases" evidence="3">
    <location>
        <begin position="274"/>
        <end position="342"/>
    </location>
</feature>
<reference evidence="5" key="2">
    <citation type="submission" date="2020-10" db="UniProtKB">
        <authorList>
            <consortium name="WormBaseParasite"/>
        </authorList>
    </citation>
    <scope>IDENTIFICATION</scope>
</reference>
<name>A0A7E4VZX7_PANRE</name>
<dbReference type="AlphaFoldDB" id="A0A7E4VZX7"/>
<dbReference type="Proteomes" id="UP000492821">
    <property type="component" value="Unassembled WGS sequence"/>
</dbReference>
<dbReference type="InterPro" id="IPR000242">
    <property type="entry name" value="PTP_cat"/>
</dbReference>
<sequence>MSTRETKSDGVQRGPTRRRRKRGTSNNNDQTQDDQTVGENETEAGTARAPKSGGGSRARVKQRGGTRKGCANVVPGKNAVTPEVEAAMADFVTKTLAKGVEGIRKEFAELKTYTAPEFKFEQFTANAARNRYKDVVCLDATRVVLNLNVPPETDYIHANNVKMPGLERQYIATQGPLESTIPDFWRLVHQESASSVVMLCKCIEDGKNKCAAYFPEANAYKTYGSMFVNNKKTEPGDVLTHTIEVLPDGCSNSTVIKLLQMLDWPDRGVPEKPMGVLRLLRTLPAGLCIIHCSAGIGRTGTVILIDTIVSRLLKGQTVVVKEAFQELRNQRASAVQTEAQYVLIHTCVLEYIRAKMPAKYRDAALTFAEDVKKANMV</sequence>
<dbReference type="CDD" id="cd00047">
    <property type="entry name" value="PTPc"/>
    <property type="match status" value="1"/>
</dbReference>
<dbReference type="InterPro" id="IPR003595">
    <property type="entry name" value="Tyr_Pase_cat"/>
</dbReference>
<dbReference type="SMART" id="SM00194">
    <property type="entry name" value="PTPc"/>
    <property type="match status" value="1"/>
</dbReference>
<protein>
    <submittedName>
        <fullName evidence="5">Tyrosine-protein phosphatase domain-containing protein</fullName>
    </submittedName>
</protein>